<dbReference type="PANTHER" id="PTHR33048">
    <property type="entry name" value="PTH11-LIKE INTEGRAL MEMBRANE PROTEIN (AFU_ORTHOLOGUE AFUA_5G11245)"/>
    <property type="match status" value="1"/>
</dbReference>
<reference evidence="9" key="1">
    <citation type="journal article" date="2020" name="Stud. Mycol.">
        <title>101 Dothideomycetes genomes: a test case for predicting lifestyles and emergence of pathogens.</title>
        <authorList>
            <person name="Haridas S."/>
            <person name="Albert R."/>
            <person name="Binder M."/>
            <person name="Bloem J."/>
            <person name="Labutti K."/>
            <person name="Salamov A."/>
            <person name="Andreopoulos B."/>
            <person name="Baker S."/>
            <person name="Barry K."/>
            <person name="Bills G."/>
            <person name="Bluhm B."/>
            <person name="Cannon C."/>
            <person name="Castanera R."/>
            <person name="Culley D."/>
            <person name="Daum C."/>
            <person name="Ezra D."/>
            <person name="Gonzalez J."/>
            <person name="Henrissat B."/>
            <person name="Kuo A."/>
            <person name="Liang C."/>
            <person name="Lipzen A."/>
            <person name="Lutzoni F."/>
            <person name="Magnuson J."/>
            <person name="Mondo S."/>
            <person name="Nolan M."/>
            <person name="Ohm R."/>
            <person name="Pangilinan J."/>
            <person name="Park H.-J."/>
            <person name="Ramirez L."/>
            <person name="Alfaro M."/>
            <person name="Sun H."/>
            <person name="Tritt A."/>
            <person name="Yoshinaga Y."/>
            <person name="Zwiers L.-H."/>
            <person name="Turgeon B."/>
            <person name="Goodwin S."/>
            <person name="Spatafora J."/>
            <person name="Crous P."/>
            <person name="Grigoriev I."/>
        </authorList>
    </citation>
    <scope>NUCLEOTIDE SEQUENCE</scope>
    <source>
        <strain evidence="9">CBS 121167</strain>
    </source>
</reference>
<dbReference type="EMBL" id="ML995484">
    <property type="protein sequence ID" value="KAF2142290.1"/>
    <property type="molecule type" value="Genomic_DNA"/>
</dbReference>
<feature type="region of interest" description="Disordered" evidence="6">
    <location>
        <begin position="350"/>
        <end position="394"/>
    </location>
</feature>
<feature type="transmembrane region" description="Helical" evidence="7">
    <location>
        <begin position="144"/>
        <end position="167"/>
    </location>
</feature>
<keyword evidence="2 7" id="KW-0812">Transmembrane</keyword>
<feature type="transmembrane region" description="Helical" evidence="7">
    <location>
        <begin position="109"/>
        <end position="132"/>
    </location>
</feature>
<accession>A0A6A6BDN5</accession>
<dbReference type="OrthoDB" id="444631at2759"/>
<comment type="subcellular location">
    <subcellularLocation>
        <location evidence="1">Membrane</location>
        <topology evidence="1">Multi-pass membrane protein</topology>
    </subcellularLocation>
</comment>
<dbReference type="Pfam" id="PF20684">
    <property type="entry name" value="Fung_rhodopsin"/>
    <property type="match status" value="1"/>
</dbReference>
<feature type="transmembrane region" description="Helical" evidence="7">
    <location>
        <begin position="24"/>
        <end position="46"/>
    </location>
</feature>
<dbReference type="PANTHER" id="PTHR33048:SF47">
    <property type="entry name" value="INTEGRAL MEMBRANE PROTEIN-RELATED"/>
    <property type="match status" value="1"/>
</dbReference>
<dbReference type="GO" id="GO:0016020">
    <property type="term" value="C:membrane"/>
    <property type="evidence" value="ECO:0007669"/>
    <property type="project" value="UniProtKB-SubCell"/>
</dbReference>
<keyword evidence="10" id="KW-1185">Reference proteome</keyword>
<gene>
    <name evidence="9" type="ORF">K452DRAFT_358129</name>
</gene>
<evidence type="ECO:0000256" key="2">
    <source>
        <dbReference type="ARBA" id="ARBA00022692"/>
    </source>
</evidence>
<dbReference type="RefSeq" id="XP_033398002.1">
    <property type="nucleotide sequence ID" value="XM_033546171.1"/>
</dbReference>
<evidence type="ECO:0000313" key="9">
    <source>
        <dbReference type="EMBL" id="KAF2142290.1"/>
    </source>
</evidence>
<feature type="transmembrane region" description="Helical" evidence="7">
    <location>
        <begin position="268"/>
        <end position="289"/>
    </location>
</feature>
<evidence type="ECO:0000256" key="6">
    <source>
        <dbReference type="SAM" id="MobiDB-lite"/>
    </source>
</evidence>
<evidence type="ECO:0000259" key="8">
    <source>
        <dbReference type="Pfam" id="PF20684"/>
    </source>
</evidence>
<evidence type="ECO:0000256" key="1">
    <source>
        <dbReference type="ARBA" id="ARBA00004141"/>
    </source>
</evidence>
<evidence type="ECO:0000256" key="4">
    <source>
        <dbReference type="ARBA" id="ARBA00023136"/>
    </source>
</evidence>
<feature type="transmembrane region" description="Helical" evidence="7">
    <location>
        <begin position="226"/>
        <end position="248"/>
    </location>
</feature>
<dbReference type="AlphaFoldDB" id="A0A6A6BDN5"/>
<name>A0A6A6BDN5_9PEZI</name>
<organism evidence="9 10">
    <name type="scientific">Aplosporella prunicola CBS 121167</name>
    <dbReference type="NCBI Taxonomy" id="1176127"/>
    <lineage>
        <taxon>Eukaryota</taxon>
        <taxon>Fungi</taxon>
        <taxon>Dikarya</taxon>
        <taxon>Ascomycota</taxon>
        <taxon>Pezizomycotina</taxon>
        <taxon>Dothideomycetes</taxon>
        <taxon>Dothideomycetes incertae sedis</taxon>
        <taxon>Botryosphaeriales</taxon>
        <taxon>Aplosporellaceae</taxon>
        <taxon>Aplosporella</taxon>
    </lineage>
</organism>
<dbReference type="GeneID" id="54303677"/>
<sequence>MENSTTTQTYQPVETLTHLVSLEAFYGIIWAGFVICTFTCAGRIYVRYMCFRRLLVDDWVMLFAWVLLLCVAALGQAYLKYIYMLMAVSKGELQPDPNFPRDAKRGLRAFGSAMLFSYLGIWAIKLNFLLFFKRLGNQITAYLIFWWVVLLITIACGAVSIGVMQFHCLFGPIKDIMIICPQYKTLRQTYDFFKVSCIVDCVSDALIICFPIVIFWKVRISLKKKIILSGIFSLVSFTIAVTIVRGSIFGGVYKTINENKRMDMNVTWVWFWFYIEYSVSFIIACLVSFRALFARREKRAYENEARQREQAHQEQKTSSSRKSSGLRGRARRFHDSILDSIRTTETVSDLDLPMPASGRFSPTFITEYEPESTPKNKINSMETSSSQRTGSQDV</sequence>
<feature type="compositionally biased region" description="Low complexity" evidence="6">
    <location>
        <begin position="318"/>
        <end position="327"/>
    </location>
</feature>
<dbReference type="InterPro" id="IPR049326">
    <property type="entry name" value="Rhodopsin_dom_fungi"/>
</dbReference>
<dbReference type="Proteomes" id="UP000799438">
    <property type="component" value="Unassembled WGS sequence"/>
</dbReference>
<proteinExistence type="inferred from homology"/>
<feature type="domain" description="Rhodopsin" evidence="8">
    <location>
        <begin position="43"/>
        <end position="295"/>
    </location>
</feature>
<evidence type="ECO:0000256" key="3">
    <source>
        <dbReference type="ARBA" id="ARBA00022989"/>
    </source>
</evidence>
<feature type="compositionally biased region" description="Polar residues" evidence="6">
    <location>
        <begin position="373"/>
        <end position="394"/>
    </location>
</feature>
<comment type="similarity">
    <text evidence="5">Belongs to the SAT4 family.</text>
</comment>
<feature type="region of interest" description="Disordered" evidence="6">
    <location>
        <begin position="304"/>
        <end position="329"/>
    </location>
</feature>
<keyword evidence="4 7" id="KW-0472">Membrane</keyword>
<feature type="transmembrane region" description="Helical" evidence="7">
    <location>
        <begin position="58"/>
        <end position="79"/>
    </location>
</feature>
<feature type="compositionally biased region" description="Basic and acidic residues" evidence="6">
    <location>
        <begin position="304"/>
        <end position="315"/>
    </location>
</feature>
<feature type="transmembrane region" description="Helical" evidence="7">
    <location>
        <begin position="192"/>
        <end position="214"/>
    </location>
</feature>
<dbReference type="InterPro" id="IPR052337">
    <property type="entry name" value="SAT4-like"/>
</dbReference>
<evidence type="ECO:0000313" key="10">
    <source>
        <dbReference type="Proteomes" id="UP000799438"/>
    </source>
</evidence>
<evidence type="ECO:0000256" key="7">
    <source>
        <dbReference type="SAM" id="Phobius"/>
    </source>
</evidence>
<keyword evidence="3 7" id="KW-1133">Transmembrane helix</keyword>
<evidence type="ECO:0000256" key="5">
    <source>
        <dbReference type="ARBA" id="ARBA00038359"/>
    </source>
</evidence>
<protein>
    <recommendedName>
        <fullName evidence="8">Rhodopsin domain-containing protein</fullName>
    </recommendedName>
</protein>